<feature type="region of interest" description="Disordered" evidence="1">
    <location>
        <begin position="792"/>
        <end position="838"/>
    </location>
</feature>
<dbReference type="EMBL" id="JAVRQU010000001">
    <property type="protein sequence ID" value="KAK5708005.1"/>
    <property type="molecule type" value="Genomic_DNA"/>
</dbReference>
<comment type="caution">
    <text evidence="2">The sequence shown here is derived from an EMBL/GenBank/DDBJ whole genome shotgun (WGS) entry which is preliminary data.</text>
</comment>
<feature type="region of interest" description="Disordered" evidence="1">
    <location>
        <begin position="399"/>
        <end position="585"/>
    </location>
</feature>
<gene>
    <name evidence="2" type="ORF">LTR97_000545</name>
</gene>
<feature type="compositionally biased region" description="Low complexity" evidence="1">
    <location>
        <begin position="107"/>
        <end position="121"/>
    </location>
</feature>
<feature type="compositionally biased region" description="Basic and acidic residues" evidence="1">
    <location>
        <begin position="923"/>
        <end position="937"/>
    </location>
</feature>
<name>A0AAN8A5K4_9PEZI</name>
<evidence type="ECO:0000313" key="2">
    <source>
        <dbReference type="EMBL" id="KAK5708005.1"/>
    </source>
</evidence>
<feature type="region of interest" description="Disordered" evidence="1">
    <location>
        <begin position="102"/>
        <end position="151"/>
    </location>
</feature>
<feature type="region of interest" description="Disordered" evidence="1">
    <location>
        <begin position="888"/>
        <end position="946"/>
    </location>
</feature>
<feature type="compositionally biased region" description="Basic and acidic residues" evidence="1">
    <location>
        <begin position="423"/>
        <end position="441"/>
    </location>
</feature>
<evidence type="ECO:0000256" key="1">
    <source>
        <dbReference type="SAM" id="MobiDB-lite"/>
    </source>
</evidence>
<feature type="region of interest" description="Disordered" evidence="1">
    <location>
        <begin position="613"/>
        <end position="679"/>
    </location>
</feature>
<evidence type="ECO:0000313" key="3">
    <source>
        <dbReference type="Proteomes" id="UP001310594"/>
    </source>
</evidence>
<feature type="compositionally biased region" description="Pro residues" evidence="1">
    <location>
        <begin position="560"/>
        <end position="571"/>
    </location>
</feature>
<organism evidence="2 3">
    <name type="scientific">Elasticomyces elasticus</name>
    <dbReference type="NCBI Taxonomy" id="574655"/>
    <lineage>
        <taxon>Eukaryota</taxon>
        <taxon>Fungi</taxon>
        <taxon>Dikarya</taxon>
        <taxon>Ascomycota</taxon>
        <taxon>Pezizomycotina</taxon>
        <taxon>Dothideomycetes</taxon>
        <taxon>Dothideomycetidae</taxon>
        <taxon>Mycosphaerellales</taxon>
        <taxon>Teratosphaeriaceae</taxon>
        <taxon>Elasticomyces</taxon>
    </lineage>
</organism>
<feature type="compositionally biased region" description="Basic residues" evidence="1">
    <location>
        <begin position="913"/>
        <end position="922"/>
    </location>
</feature>
<sequence>MAPQAGPTAPNPPAPGPGIFTVAVPVTTISVAPIAPPPSQLARARQIIAEQHGEIGDLRRQVDSLSSSLGASARMRNALSARLTAQQQAQAVPTIPARLYNTTGTQTEAPPVVEPAEIETPSEPPDNPTHDSATQTEGPTYDDATTETIDDVPVPRDDVTVLSNADLTQWQDTQIAAQDQIEALQTRVRELEARITRAGPVTSLPPPHYTGHIASEQRTCDQGHHYTAYSQDDTCLECGPCAFDEDFDNEPAEEAPEQQNAAAADNASSTNASQAAKPDGKGKGVDTVEHPNYPPPPDVPQQTATTDSRLTRLVRTQGKALRKLSREARMLMIERAAARQRLQATRQNDMRIEAEQQRRRQDQETLRNWLSTTSDVPQAATPVEQTGSLLQQQQPVQGLGITMTPNPAPAAAPSFEADNGMQLDRDDDVKMGSPESQDKAHAPTANEQPEPAAQQGGDGNFQAEQNGDLPVLPDAPQAAAPTYEADARMEQGGNDDMAIDSPVLPGEAGAQAANEQAGPPVQQEGDGGNGFPAPPNAERATTPVFAPELDMENAWDPDDPPPGNPRIPDTPPQAAAPTRMGLPAGGLRLPGLQHGPPVPTANDVVASPRQPVANHNGIPGQYQLPTLQQGPAAPAVPFTPPNNMPPPGNAGTAATAPTSMFGRPAANPNGGQAAPPGLPAPVRRPGGAVPTGLFFGGSSANPPRKDATSNVAQGASDRPINPLHGPGAVSTLQAGGAGPARPVTAQTNIFAAAAALETTGSDVRTNAVGVQAPVMNHNGIPGQHALPRLGLLAPGTAPNDVPANPVQPGANNGEPPAPQQQPLGRVFGPPAPAENAGATVPPQFVFAAPNPGLNDRQAARLEADIERQLAADGDTDAVPAQIPAPPNPQPEFAMGFVPGAGRPVPGRATGPPQRRRLGRGKAKAKDDTLQEALEKDPNAPGDDFEM</sequence>
<feature type="compositionally biased region" description="Pro residues" evidence="1">
    <location>
        <begin position="637"/>
        <end position="648"/>
    </location>
</feature>
<feature type="region of interest" description="Disordered" evidence="1">
    <location>
        <begin position="247"/>
        <end position="310"/>
    </location>
</feature>
<dbReference type="Proteomes" id="UP001310594">
    <property type="component" value="Unassembled WGS sequence"/>
</dbReference>
<feature type="compositionally biased region" description="Acidic residues" evidence="1">
    <location>
        <begin position="549"/>
        <end position="559"/>
    </location>
</feature>
<feature type="compositionally biased region" description="Low complexity" evidence="1">
    <location>
        <begin position="649"/>
        <end position="675"/>
    </location>
</feature>
<accession>A0AAN8A5K4</accession>
<dbReference type="AlphaFoldDB" id="A0AAN8A5K4"/>
<feature type="compositionally biased region" description="Low complexity" evidence="1">
    <location>
        <begin position="505"/>
        <end position="520"/>
    </location>
</feature>
<feature type="compositionally biased region" description="Low complexity" evidence="1">
    <location>
        <begin position="257"/>
        <end position="276"/>
    </location>
</feature>
<protein>
    <submittedName>
        <fullName evidence="2">Uncharacterized protein</fullName>
    </submittedName>
</protein>
<feature type="compositionally biased region" description="Basic and acidic residues" evidence="1">
    <location>
        <begin position="278"/>
        <end position="289"/>
    </location>
</feature>
<reference evidence="2" key="1">
    <citation type="submission" date="2023-08" db="EMBL/GenBank/DDBJ databases">
        <title>Black Yeasts Isolated from many extreme environments.</title>
        <authorList>
            <person name="Coleine C."/>
            <person name="Stajich J.E."/>
            <person name="Selbmann L."/>
        </authorList>
    </citation>
    <scope>NUCLEOTIDE SEQUENCE</scope>
    <source>
        <strain evidence="2">CCFEE 5810</strain>
    </source>
</reference>
<proteinExistence type="predicted"/>
<feature type="compositionally biased region" description="Acidic residues" evidence="1">
    <location>
        <begin position="247"/>
        <end position="256"/>
    </location>
</feature>
<feature type="region of interest" description="Disordered" evidence="1">
    <location>
        <begin position="696"/>
        <end position="715"/>
    </location>
</feature>